<accession>A0ABS1ZM17</accession>
<keyword evidence="11" id="KW-1185">Reference proteome</keyword>
<dbReference type="InterPro" id="IPR021140">
    <property type="entry name" value="Inh/Omp19"/>
</dbReference>
<evidence type="ECO:0000256" key="5">
    <source>
        <dbReference type="ARBA" id="ARBA00022729"/>
    </source>
</evidence>
<dbReference type="Pfam" id="PF02974">
    <property type="entry name" value="Inh"/>
    <property type="match status" value="1"/>
</dbReference>
<sequence length="131" mass="14188">MSTASRISRAMGCVAALLLLTTESVMASSLVLLSPAQVAGNWTFDLQPNGNETCTVKLKQDGTFSAQAECLKPWLGSSPATWFPTPDGLMIIGKDDSKTMFLALIEAGRYERLEQDGKPLVMKRAHLQSVK</sequence>
<name>A0ABS1ZM17_9PSED</name>
<reference evidence="10 11" key="1">
    <citation type="submission" date="2020-01" db="EMBL/GenBank/DDBJ databases">
        <title>Comparative genomics of meat spoilage bacteria.</title>
        <authorList>
            <person name="Hilgarth M."/>
            <person name="Vogel R.F."/>
        </authorList>
    </citation>
    <scope>NUCLEOTIDE SEQUENCE [LARGE SCALE GENOMIC DNA]</scope>
    <source>
        <strain evidence="10 11">TMW2.2077</strain>
    </source>
</reference>
<evidence type="ECO:0000313" key="10">
    <source>
        <dbReference type="EMBL" id="MBM1196930.1"/>
    </source>
</evidence>
<dbReference type="EMBL" id="JAAEBW010000011">
    <property type="protein sequence ID" value="MBM1196930.1"/>
    <property type="molecule type" value="Genomic_DNA"/>
</dbReference>
<dbReference type="GO" id="GO:0030414">
    <property type="term" value="F:peptidase inhibitor activity"/>
    <property type="evidence" value="ECO:0007669"/>
    <property type="project" value="UniProtKB-KW"/>
</dbReference>
<keyword evidence="5 8" id="KW-0732">Signal</keyword>
<dbReference type="PRINTS" id="PR01274">
    <property type="entry name" value="MPTASEINHBTR"/>
</dbReference>
<proteinExistence type="inferred from homology"/>
<comment type="caution">
    <text evidence="10">The sequence shown here is derived from an EMBL/GenBank/DDBJ whole genome shotgun (WGS) entry which is preliminary data.</text>
</comment>
<comment type="similarity">
    <text evidence="2">Belongs to the protease inhibitor I38 family.</text>
</comment>
<dbReference type="InterPro" id="IPR016085">
    <property type="entry name" value="Protease_inh_B-barrel_dom"/>
</dbReference>
<keyword evidence="7" id="KW-0481">Metalloenzyme inhibitor</keyword>
<gene>
    <name evidence="10" type="ORF">GYN02_17345</name>
</gene>
<evidence type="ECO:0000259" key="9">
    <source>
        <dbReference type="Pfam" id="PF02974"/>
    </source>
</evidence>
<evidence type="ECO:0000256" key="7">
    <source>
        <dbReference type="ARBA" id="ARBA00023215"/>
    </source>
</evidence>
<keyword evidence="6" id="KW-0574">Periplasm</keyword>
<evidence type="ECO:0000313" key="11">
    <source>
        <dbReference type="Proteomes" id="UP000809529"/>
    </source>
</evidence>
<feature type="chain" id="PRO_5047525832" evidence="8">
    <location>
        <begin position="28"/>
        <end position="131"/>
    </location>
</feature>
<organism evidence="10 11">
    <name type="scientific">Pseudomonas weihenstephanensis</name>
    <dbReference type="NCBI Taxonomy" id="1608994"/>
    <lineage>
        <taxon>Bacteria</taxon>
        <taxon>Pseudomonadati</taxon>
        <taxon>Pseudomonadota</taxon>
        <taxon>Gammaproteobacteria</taxon>
        <taxon>Pseudomonadales</taxon>
        <taxon>Pseudomonadaceae</taxon>
        <taxon>Pseudomonas</taxon>
    </lineage>
</organism>
<evidence type="ECO:0000256" key="4">
    <source>
        <dbReference type="ARBA" id="ARBA00022690"/>
    </source>
</evidence>
<protein>
    <submittedName>
        <fullName evidence="10">AprI/Inh family metalloprotease inhibitor</fullName>
    </submittedName>
</protein>
<dbReference type="Gene3D" id="2.40.128.10">
    <property type="match status" value="1"/>
</dbReference>
<keyword evidence="3 10" id="KW-0483">Metalloprotease inhibitor</keyword>
<feature type="signal peptide" evidence="8">
    <location>
        <begin position="1"/>
        <end position="27"/>
    </location>
</feature>
<evidence type="ECO:0000256" key="6">
    <source>
        <dbReference type="ARBA" id="ARBA00022764"/>
    </source>
</evidence>
<dbReference type="SUPFAM" id="SSF50882">
    <property type="entry name" value="beta-Barrel protease inhibitors"/>
    <property type="match status" value="1"/>
</dbReference>
<comment type="subcellular location">
    <subcellularLocation>
        <location evidence="1">Periplasm</location>
    </subcellularLocation>
</comment>
<keyword evidence="4 10" id="KW-0646">Protease inhibitor</keyword>
<evidence type="ECO:0000256" key="3">
    <source>
        <dbReference type="ARBA" id="ARBA00022608"/>
    </source>
</evidence>
<evidence type="ECO:0000256" key="2">
    <source>
        <dbReference type="ARBA" id="ARBA00006813"/>
    </source>
</evidence>
<evidence type="ECO:0000256" key="1">
    <source>
        <dbReference type="ARBA" id="ARBA00004418"/>
    </source>
</evidence>
<dbReference type="InterPro" id="IPR022815">
    <property type="entry name" value="Inh"/>
</dbReference>
<dbReference type="Proteomes" id="UP000809529">
    <property type="component" value="Unassembled WGS sequence"/>
</dbReference>
<evidence type="ECO:0000256" key="8">
    <source>
        <dbReference type="SAM" id="SignalP"/>
    </source>
</evidence>
<feature type="domain" description="Alkaline proteinase inhibitor/ Outer membrane lipoprotein Omp19" evidence="9">
    <location>
        <begin position="33"/>
        <end position="124"/>
    </location>
</feature>